<protein>
    <submittedName>
        <fullName evidence="4">Phage tail tape measure protein</fullName>
    </submittedName>
</protein>
<dbReference type="EMBL" id="JANFXK010000015">
    <property type="protein sequence ID" value="MCQ4637669.1"/>
    <property type="molecule type" value="Genomic_DNA"/>
</dbReference>
<dbReference type="Pfam" id="PF10145">
    <property type="entry name" value="PhageMin_Tail"/>
    <property type="match status" value="1"/>
</dbReference>
<evidence type="ECO:0000259" key="3">
    <source>
        <dbReference type="Pfam" id="PF10145"/>
    </source>
</evidence>
<keyword evidence="2" id="KW-0812">Transmembrane</keyword>
<feature type="transmembrane region" description="Helical" evidence="2">
    <location>
        <begin position="445"/>
        <end position="465"/>
    </location>
</feature>
<evidence type="ECO:0000313" key="4">
    <source>
        <dbReference type="EMBL" id="MCQ4637669.1"/>
    </source>
</evidence>
<gene>
    <name evidence="4" type="ORF">NE619_13125</name>
</gene>
<keyword evidence="1" id="KW-1188">Viral release from host cell</keyword>
<keyword evidence="5" id="KW-1185">Reference proteome</keyword>
<dbReference type="PANTHER" id="PTHR37813:SF1">
    <property type="entry name" value="FELS-2 PROPHAGE PROTEIN"/>
    <property type="match status" value="1"/>
</dbReference>
<evidence type="ECO:0000313" key="5">
    <source>
        <dbReference type="Proteomes" id="UP001524502"/>
    </source>
</evidence>
<feature type="domain" description="Phage tail tape measure protein" evidence="3">
    <location>
        <begin position="98"/>
        <end position="287"/>
    </location>
</feature>
<dbReference type="NCBIfam" id="TIGR01760">
    <property type="entry name" value="tape_meas_TP901"/>
    <property type="match status" value="1"/>
</dbReference>
<comment type="caution">
    <text evidence="4">The sequence shown here is derived from an EMBL/GenBank/DDBJ whole genome shotgun (WGS) entry which is preliminary data.</text>
</comment>
<name>A0ABT1RR41_9FIRM</name>
<evidence type="ECO:0000256" key="2">
    <source>
        <dbReference type="SAM" id="Phobius"/>
    </source>
</evidence>
<dbReference type="RefSeq" id="WP_256132850.1">
    <property type="nucleotide sequence ID" value="NZ_JANFXK010000015.1"/>
</dbReference>
<accession>A0ABT1RR41</accession>
<reference evidence="4 5" key="1">
    <citation type="submission" date="2022-06" db="EMBL/GenBank/DDBJ databases">
        <title>Isolation of gut microbiota from human fecal samples.</title>
        <authorList>
            <person name="Pamer E.G."/>
            <person name="Barat B."/>
            <person name="Waligurski E."/>
            <person name="Medina S."/>
            <person name="Paddock L."/>
            <person name="Mostad J."/>
        </authorList>
    </citation>
    <scope>NUCLEOTIDE SEQUENCE [LARGE SCALE GENOMIC DNA]</scope>
    <source>
        <strain evidence="4 5">SL.3.17</strain>
    </source>
</reference>
<dbReference type="PANTHER" id="PTHR37813">
    <property type="entry name" value="FELS-2 PROPHAGE PROTEIN"/>
    <property type="match status" value="1"/>
</dbReference>
<dbReference type="Proteomes" id="UP001524502">
    <property type="component" value="Unassembled WGS sequence"/>
</dbReference>
<keyword evidence="2" id="KW-1133">Transmembrane helix</keyword>
<evidence type="ECO:0000256" key="1">
    <source>
        <dbReference type="ARBA" id="ARBA00022612"/>
    </source>
</evidence>
<sequence>MSRNIDIILSLKNQFTAPMSAASKSLQEHARKIEWTGKQIEKTGKRIETSGINMTKRFTTSVLTIAAGAGNMYLKFNDAMANINTLLDDPSHLKSYEKAVLNTSNQTGLDAKMMADGMYQAVSSLGDNGKVTEKIFNTMARSAKAGGAEVSDSVALISAGMKGYNSVSAETAQKISDLAFNTAKLGVTTFPEMAKSMQPLFPLASSLSMSYEELFGSMATLTGVTGNTAEVSTQLKAVFSNLMKPTTDMQKLIEKYGYQNGAAMIKSKGLGGTLQLLQKETGGQSDKLAKLFSSTEALTAMTALTGTQYDAFNQKTKELGNSTGATETAFKKLQTPADRIRFAFNALKNTAISFGQAVINVAAPYIVKFSEKIQQLQKWFDGLSQEQQQAIVKIALFAAALGPAMMVVGKLTGRIGKIIKHFGNLGKKAEKAGGLMKLALNLIKGPGGIAIAIIAAVVAAGILLYKNWDKICQVAEKLKKVVINVFKSCGLDVNKFKSIFQNAGTIIKQIATLIGMAIKGILKVMKPVVTFVAGVFVKRFKTAFRLAAGVATGLLSSISGTLEGIKTFLGGVIDFVSGIFTGNWKKAWHGVKDIFKGVFEALSGIAKAPLNAVIGLVNGAISGLNEISFDVPEWSLIAPGKHFGVNIPTIPYLYRGTDNWPGGRAVINEPKFGGEIVDLPGGTRVYPHDESVRMARADGKKTNIVINKLADYFVVREEADIEKTAEAVAQKIVELEPNLI</sequence>
<organism evidence="4 5">
    <name type="scientific">Anaerovorax odorimutans</name>
    <dbReference type="NCBI Taxonomy" id="109327"/>
    <lineage>
        <taxon>Bacteria</taxon>
        <taxon>Bacillati</taxon>
        <taxon>Bacillota</taxon>
        <taxon>Clostridia</taxon>
        <taxon>Peptostreptococcales</taxon>
        <taxon>Anaerovoracaceae</taxon>
        <taxon>Anaerovorax</taxon>
    </lineage>
</organism>
<keyword evidence="2" id="KW-0472">Membrane</keyword>
<dbReference type="InterPro" id="IPR010090">
    <property type="entry name" value="Phage_tape_meas"/>
</dbReference>
<proteinExistence type="predicted"/>